<dbReference type="EMBL" id="AB547400">
    <property type="protein sequence ID" value="BAJ19617.1"/>
    <property type="molecule type" value="Genomic_DNA"/>
</dbReference>
<comment type="subcellular location">
    <subcellularLocation>
        <location evidence="7">Plastid</location>
        <location evidence="7">Chloroplast</location>
    </subcellularLocation>
</comment>
<evidence type="ECO:0000256" key="7">
    <source>
        <dbReference type="HAMAP-Rule" id="MF_00382"/>
    </source>
</evidence>
<evidence type="ECO:0000256" key="6">
    <source>
        <dbReference type="ARBA" id="ARBA00035295"/>
    </source>
</evidence>
<dbReference type="GO" id="GO:0003735">
    <property type="term" value="F:structural constituent of ribosome"/>
    <property type="evidence" value="ECO:0007669"/>
    <property type="project" value="InterPro"/>
</dbReference>
<dbReference type="NCBIfam" id="TIGR01032">
    <property type="entry name" value="rplT_bact"/>
    <property type="match status" value="1"/>
</dbReference>
<keyword evidence="4 7" id="KW-0689">Ribosomal protein</keyword>
<dbReference type="GO" id="GO:0009507">
    <property type="term" value="C:chloroplast"/>
    <property type="evidence" value="ECO:0007669"/>
    <property type="project" value="UniProtKB-SubCell"/>
</dbReference>
<dbReference type="InterPro" id="IPR005813">
    <property type="entry name" value="Ribosomal_bL20"/>
</dbReference>
<dbReference type="GO" id="GO:0006412">
    <property type="term" value="P:translation"/>
    <property type="evidence" value="ECO:0007669"/>
    <property type="project" value="InterPro"/>
</dbReference>
<reference evidence="10" key="1">
    <citation type="journal article" date="2010" name="Genome Biol. Evol.">
        <title>Comparative chloroplast genomics reveals the evolution of Pinaceae genera and subfamilies.</title>
        <authorList>
            <person name="Lin C.P."/>
            <person name="Huang J.P."/>
            <person name="Wu C.S."/>
            <person name="Hsu C.Y."/>
            <person name="Chaw S.M."/>
        </authorList>
    </citation>
    <scope>NUCLEOTIDE SEQUENCE</scope>
</reference>
<evidence type="ECO:0000256" key="4">
    <source>
        <dbReference type="ARBA" id="ARBA00022980"/>
    </source>
</evidence>
<accession>E1CGQ8</accession>
<dbReference type="GO" id="GO:1990904">
    <property type="term" value="C:ribonucleoprotein complex"/>
    <property type="evidence" value="ECO:0007669"/>
    <property type="project" value="UniProtKB-KW"/>
</dbReference>
<sequence length="121" mass="14063">MTRVKRGYIARKRRKKILAFVSGSRGAHSKLFRTANQRKARALVSAHRDRGKRKRDLRRLWITRINAAARANGVSYNRFIQYLYKRQLLPNRKTLAQIAVLDSNCFYTILKNLSCDEIGIG</sequence>
<evidence type="ECO:0000256" key="5">
    <source>
        <dbReference type="ARBA" id="ARBA00023274"/>
    </source>
</evidence>
<name>E1CGQ8_CATAR</name>
<evidence type="ECO:0000256" key="8">
    <source>
        <dbReference type="RuleBase" id="RU000561"/>
    </source>
</evidence>
<evidence type="ECO:0000313" key="10">
    <source>
        <dbReference type="EMBL" id="BAJ19617.1"/>
    </source>
</evidence>
<dbReference type="PROSITE" id="PS50096">
    <property type="entry name" value="IQ"/>
    <property type="match status" value="1"/>
</dbReference>
<dbReference type="InterPro" id="IPR049946">
    <property type="entry name" value="RIBOSOMAL_L20_CS"/>
</dbReference>
<dbReference type="RefSeq" id="YP_003934464.1">
    <property type="nucleotide sequence ID" value="NC_014589.1"/>
</dbReference>
<geneLocation type="chloroplast" evidence="10"/>
<dbReference type="PANTHER" id="PTHR10986">
    <property type="entry name" value="39S RIBOSOMAL PROTEIN L20"/>
    <property type="match status" value="1"/>
</dbReference>
<proteinExistence type="inferred from homology"/>
<evidence type="ECO:0000256" key="3">
    <source>
        <dbReference type="ARBA" id="ARBA00022884"/>
    </source>
</evidence>
<comment type="function">
    <text evidence="7 9">Binds directly to 23S ribosomal RNA and is necessary for the in vitro assembly process of the 50S ribosomal subunit. It is not involved in the protein synthesizing functions of that subunit.</text>
</comment>
<dbReference type="Gene3D" id="6.10.160.10">
    <property type="match status" value="1"/>
</dbReference>
<dbReference type="FunFam" id="1.10.1900.20:FF:000001">
    <property type="entry name" value="50S ribosomal protein L20"/>
    <property type="match status" value="1"/>
</dbReference>
<dbReference type="GeneID" id="9845645"/>
<dbReference type="InterPro" id="IPR035566">
    <property type="entry name" value="Ribosomal_protein_bL20_C"/>
</dbReference>
<keyword evidence="5 7" id="KW-0687">Ribonucleoprotein</keyword>
<comment type="similarity">
    <text evidence="1 7 8">Belongs to the bacterial ribosomal protein bL20 family.</text>
</comment>
<keyword evidence="2 7" id="KW-0699">rRNA-binding</keyword>
<dbReference type="GO" id="GO:0005840">
    <property type="term" value="C:ribosome"/>
    <property type="evidence" value="ECO:0007669"/>
    <property type="project" value="UniProtKB-KW"/>
</dbReference>
<organism evidence="10">
    <name type="scientific">Cathaya argyrophylla</name>
    <name type="common">Cathay silver fir</name>
    <dbReference type="NCBI Taxonomy" id="64686"/>
    <lineage>
        <taxon>Eukaryota</taxon>
        <taxon>Viridiplantae</taxon>
        <taxon>Streptophyta</taxon>
        <taxon>Embryophyta</taxon>
        <taxon>Tracheophyta</taxon>
        <taxon>Spermatophyta</taxon>
        <taxon>Pinopsida</taxon>
        <taxon>Pinidae</taxon>
        <taxon>Conifers I</taxon>
        <taxon>Pinales</taxon>
        <taxon>Pinaceae</taxon>
        <taxon>Cathaya</taxon>
    </lineage>
</organism>
<dbReference type="SUPFAM" id="SSF74731">
    <property type="entry name" value="Ribosomal protein L20"/>
    <property type="match status" value="1"/>
</dbReference>
<gene>
    <name evidence="7 10" type="primary">rpl20</name>
</gene>
<dbReference type="CDD" id="cd07026">
    <property type="entry name" value="Ribosomal_L20"/>
    <property type="match status" value="1"/>
</dbReference>
<dbReference type="GO" id="GO:0019843">
    <property type="term" value="F:rRNA binding"/>
    <property type="evidence" value="ECO:0007669"/>
    <property type="project" value="UniProtKB-UniRule"/>
</dbReference>
<dbReference type="Pfam" id="PF00453">
    <property type="entry name" value="Ribosomal_L20"/>
    <property type="match status" value="1"/>
</dbReference>
<reference evidence="10" key="2">
    <citation type="submission" date="2010-02" db="EMBL/GenBank/DDBJ databases">
        <authorList>
            <person name="Lin C."/>
            <person name="Chaw S."/>
        </authorList>
    </citation>
    <scope>NUCLEOTIDE SEQUENCE</scope>
</reference>
<dbReference type="GO" id="GO:0000027">
    <property type="term" value="P:ribosomal large subunit assembly"/>
    <property type="evidence" value="ECO:0007669"/>
    <property type="project" value="UniProtKB-UniRule"/>
</dbReference>
<dbReference type="AlphaFoldDB" id="E1CGQ8"/>
<evidence type="ECO:0000256" key="9">
    <source>
        <dbReference type="RuleBase" id="RU004311"/>
    </source>
</evidence>
<keyword evidence="3 7" id="KW-0694">RNA-binding</keyword>
<evidence type="ECO:0000256" key="2">
    <source>
        <dbReference type="ARBA" id="ARBA00022730"/>
    </source>
</evidence>
<protein>
    <recommendedName>
        <fullName evidence="6 7">Large ribosomal subunit protein bL20c</fullName>
    </recommendedName>
</protein>
<keyword evidence="10" id="KW-0150">Chloroplast</keyword>
<dbReference type="PROSITE" id="PS00937">
    <property type="entry name" value="RIBOSOMAL_L20"/>
    <property type="match status" value="1"/>
</dbReference>
<keyword evidence="10" id="KW-0934">Plastid</keyword>
<dbReference type="HAMAP" id="MF_00382">
    <property type="entry name" value="Ribosomal_bL20"/>
    <property type="match status" value="1"/>
</dbReference>
<dbReference type="PRINTS" id="PR00062">
    <property type="entry name" value="RIBOSOMALL20"/>
</dbReference>
<dbReference type="Gene3D" id="1.10.1900.20">
    <property type="entry name" value="Ribosomal protein L20"/>
    <property type="match status" value="1"/>
</dbReference>
<evidence type="ECO:0000256" key="1">
    <source>
        <dbReference type="ARBA" id="ARBA00007698"/>
    </source>
</evidence>